<dbReference type="InterPro" id="IPR003361">
    <property type="entry name" value="Acetaldehyde_dehydrogenase"/>
</dbReference>
<comment type="catalytic activity">
    <reaction evidence="3">
        <text>acetaldehyde + NAD(+) + CoA = acetyl-CoA + NADH + H(+)</text>
        <dbReference type="Rhea" id="RHEA:23288"/>
        <dbReference type="ChEBI" id="CHEBI:15343"/>
        <dbReference type="ChEBI" id="CHEBI:15378"/>
        <dbReference type="ChEBI" id="CHEBI:57287"/>
        <dbReference type="ChEBI" id="CHEBI:57288"/>
        <dbReference type="ChEBI" id="CHEBI:57540"/>
        <dbReference type="ChEBI" id="CHEBI:57945"/>
        <dbReference type="EC" id="1.2.1.10"/>
    </reaction>
</comment>
<gene>
    <name evidence="4" type="ORF">Spa2297_32965</name>
</gene>
<dbReference type="EC" id="1.2.1.10" evidence="3"/>
<evidence type="ECO:0000256" key="3">
    <source>
        <dbReference type="HAMAP-Rule" id="MF_01657"/>
    </source>
</evidence>
<protein>
    <recommendedName>
        <fullName evidence="3">Acetaldehyde dehydrogenase</fullName>
        <ecNumber evidence="3">1.2.1.10</ecNumber>
    </recommendedName>
    <alternativeName>
        <fullName evidence="3">Acetaldehyde dehydrogenase [acetylating]</fullName>
    </alternativeName>
</protein>
<evidence type="ECO:0000313" key="5">
    <source>
        <dbReference type="Proteomes" id="UP000078468"/>
    </source>
</evidence>
<dbReference type="CDD" id="cd23933">
    <property type="entry name" value="ALDH_C"/>
    <property type="match status" value="1"/>
</dbReference>
<organism evidence="4 5">
    <name type="scientific">Streptomyces parvulus</name>
    <dbReference type="NCBI Taxonomy" id="146923"/>
    <lineage>
        <taxon>Bacteria</taxon>
        <taxon>Bacillati</taxon>
        <taxon>Actinomycetota</taxon>
        <taxon>Actinomycetes</taxon>
        <taxon>Kitasatosporales</taxon>
        <taxon>Streptomycetaceae</taxon>
        <taxon>Streptomyces</taxon>
    </lineage>
</organism>
<dbReference type="InterPro" id="IPR000534">
    <property type="entry name" value="Semialdehyde_DH_NAD-bd"/>
</dbReference>
<dbReference type="SUPFAM" id="SSF51735">
    <property type="entry name" value="NAD(P)-binding Rossmann-fold domains"/>
    <property type="match status" value="1"/>
</dbReference>
<dbReference type="KEGG" id="spav:Spa2297_32965"/>
<feature type="binding site" evidence="3">
    <location>
        <begin position="166"/>
        <end position="174"/>
    </location>
    <ligand>
        <name>NAD(+)</name>
        <dbReference type="ChEBI" id="CHEBI:57540"/>
    </ligand>
</feature>
<dbReference type="HAMAP" id="MF_01657">
    <property type="entry name" value="Ac_ald_DH_ac"/>
    <property type="match status" value="1"/>
</dbReference>
<evidence type="ECO:0000256" key="2">
    <source>
        <dbReference type="ARBA" id="ARBA00023027"/>
    </source>
</evidence>
<dbReference type="PIRSF" id="PIRSF015689">
    <property type="entry name" value="Actaldh_dh_actl"/>
    <property type="match status" value="1"/>
</dbReference>
<feature type="active site" description="Acyl-thioester intermediate" evidence="3">
    <location>
        <position position="134"/>
    </location>
</feature>
<dbReference type="InterPro" id="IPR036291">
    <property type="entry name" value="NAD(P)-bd_dom_sf"/>
</dbReference>
<feature type="binding site" evidence="3">
    <location>
        <position position="277"/>
    </location>
    <ligand>
        <name>NAD(+)</name>
        <dbReference type="ChEBI" id="CHEBI:57540"/>
    </ligand>
</feature>
<sequence>MHAQNGSLSDPLRVAIIGTGNIGCDLLLKVKASPYLRCDLFAGRRAGSPGIALADSHLVPTTVGGIDAVAELGDRIDLVFDATSARDAVHNWSILKDLGIPVIDLTPSHLGKFCVPALNLEECLTEPNVSMVTCGGQAAVPIAHCFGEASENLGYLEIATASSSASVGPATRANIDEYAFTTQQATHEFCRVDTAKTILIINPAEPGIVMRNTISVPASEKVDMEALRVAVDKMEKLINSYVPGYRVVVPPVSTGDRTMVTIEVEGLGDWLPRYAGNLDVITCAAVAVAEGRAGARR</sequence>
<keyword evidence="4" id="KW-0614">Plasmid</keyword>
<evidence type="ECO:0000256" key="1">
    <source>
        <dbReference type="ARBA" id="ARBA00009244"/>
    </source>
</evidence>
<dbReference type="NCBIfam" id="TIGR03215">
    <property type="entry name" value="ac_ald_DH_ac"/>
    <property type="match status" value="1"/>
</dbReference>
<dbReference type="NCBIfam" id="NF006157">
    <property type="entry name" value="PRK08300.1"/>
    <property type="match status" value="1"/>
</dbReference>
<name>A0A191VAL4_9ACTN</name>
<dbReference type="Pfam" id="PF09290">
    <property type="entry name" value="AcetDehyd-dimer"/>
    <property type="match status" value="1"/>
</dbReference>
<comment type="similarity">
    <text evidence="1 3">Belongs to the acetaldehyde dehydrogenase family.</text>
</comment>
<dbReference type="InterPro" id="IPR015426">
    <property type="entry name" value="Acetylaldehyde_DH_C"/>
</dbReference>
<dbReference type="EMBL" id="CP015867">
    <property type="protein sequence ID" value="ANJ11918.1"/>
    <property type="molecule type" value="Genomic_DNA"/>
</dbReference>
<dbReference type="SMART" id="SM00859">
    <property type="entry name" value="Semialdhyde_dh"/>
    <property type="match status" value="1"/>
</dbReference>
<feature type="binding site" evidence="3">
    <location>
        <begin position="19"/>
        <end position="22"/>
    </location>
    <ligand>
        <name>NAD(+)</name>
        <dbReference type="ChEBI" id="CHEBI:57540"/>
    </ligand>
</feature>
<dbReference type="Gene3D" id="3.30.360.10">
    <property type="entry name" value="Dihydrodipicolinate Reductase, domain 2"/>
    <property type="match status" value="1"/>
</dbReference>
<geneLocation type="plasmid" evidence="5">
    <name>pspa1</name>
</geneLocation>
<dbReference type="Gene3D" id="3.40.50.720">
    <property type="entry name" value="NAD(P)-binding Rossmann-like Domain"/>
    <property type="match status" value="1"/>
</dbReference>
<dbReference type="GO" id="GO:0051287">
    <property type="term" value="F:NAD binding"/>
    <property type="evidence" value="ECO:0007669"/>
    <property type="project" value="UniProtKB-UniRule"/>
</dbReference>
<reference evidence="4 5" key="1">
    <citation type="submission" date="2016-05" db="EMBL/GenBank/DDBJ databases">
        <title>Non-Contiguous Finished Genome Sequence of Streptomyces parvulus 2297 Integrated Site-Specifically with Actinophage R4.</title>
        <authorList>
            <person name="Nishizawa T."/>
            <person name="Miura T."/>
            <person name="Harada C."/>
            <person name="Guo Y."/>
            <person name="Narisawa K."/>
            <person name="Ohta H."/>
            <person name="Takahashi H."/>
            <person name="Shirai M."/>
        </authorList>
    </citation>
    <scope>NUCLEOTIDE SEQUENCE [LARGE SCALE GENOMIC DNA]</scope>
    <source>
        <strain evidence="4 5">2297</strain>
        <plasmid evidence="5">pspa1</plasmid>
    </source>
</reference>
<dbReference type="AlphaFoldDB" id="A0A191VAL4"/>
<evidence type="ECO:0000313" key="4">
    <source>
        <dbReference type="EMBL" id="ANJ11918.1"/>
    </source>
</evidence>
<proteinExistence type="inferred from homology"/>
<dbReference type="SUPFAM" id="SSF55347">
    <property type="entry name" value="Glyceraldehyde-3-phosphate dehydrogenase-like, C-terminal domain"/>
    <property type="match status" value="1"/>
</dbReference>
<dbReference type="RefSeq" id="WP_064732245.1">
    <property type="nucleotide sequence ID" value="NZ_JAJJMU010000039.1"/>
</dbReference>
<keyword evidence="2 3" id="KW-0520">NAD</keyword>
<accession>A0A191VAL4</accession>
<keyword evidence="3" id="KW-0560">Oxidoreductase</keyword>
<dbReference type="GO" id="GO:0008774">
    <property type="term" value="F:acetaldehyde dehydrogenase (acetylating) activity"/>
    <property type="evidence" value="ECO:0007669"/>
    <property type="project" value="UniProtKB-UniRule"/>
</dbReference>
<keyword evidence="3" id="KW-0058">Aromatic hydrocarbons catabolism</keyword>
<dbReference type="Proteomes" id="UP000078468">
    <property type="component" value="Plasmid pspa1"/>
</dbReference>